<feature type="domain" description="BTB" evidence="6">
    <location>
        <begin position="30"/>
        <end position="97"/>
    </location>
</feature>
<dbReference type="CDD" id="cd18315">
    <property type="entry name" value="BTB_POZ_BAB-like"/>
    <property type="match status" value="1"/>
</dbReference>
<dbReference type="InterPro" id="IPR011333">
    <property type="entry name" value="SKP1/BTB/POZ_sf"/>
</dbReference>
<dbReference type="OrthoDB" id="10261408at2759"/>
<dbReference type="Proteomes" id="UP001107558">
    <property type="component" value="Chromosome 3"/>
</dbReference>
<keyword evidence="8" id="KW-1185">Reference proteome</keyword>
<dbReference type="InterPro" id="IPR000210">
    <property type="entry name" value="BTB/POZ_dom"/>
</dbReference>
<dbReference type="Pfam" id="PF00651">
    <property type="entry name" value="BTB"/>
    <property type="match status" value="1"/>
</dbReference>
<evidence type="ECO:0000256" key="5">
    <source>
        <dbReference type="ARBA" id="ARBA00023242"/>
    </source>
</evidence>
<keyword evidence="2" id="KW-0479">Metal-binding</keyword>
<evidence type="ECO:0000313" key="8">
    <source>
        <dbReference type="Proteomes" id="UP001107558"/>
    </source>
</evidence>
<evidence type="ECO:0000256" key="4">
    <source>
        <dbReference type="ARBA" id="ARBA00022833"/>
    </source>
</evidence>
<dbReference type="SMART" id="SM00225">
    <property type="entry name" value="BTB"/>
    <property type="match status" value="1"/>
</dbReference>
<dbReference type="AlphaFoldDB" id="A0A9J6BS17"/>
<keyword evidence="3" id="KW-0863">Zinc-finger</keyword>
<dbReference type="PANTHER" id="PTHR23110:SF92">
    <property type="entry name" value="MODIFIER OF MDG4"/>
    <property type="match status" value="1"/>
</dbReference>
<accession>A0A9J6BS17</accession>
<dbReference type="Pfam" id="PF04500">
    <property type="entry name" value="FLYWCH"/>
    <property type="match status" value="1"/>
</dbReference>
<dbReference type="PROSITE" id="PS50097">
    <property type="entry name" value="BTB"/>
    <property type="match status" value="1"/>
</dbReference>
<dbReference type="GO" id="GO:0008270">
    <property type="term" value="F:zinc ion binding"/>
    <property type="evidence" value="ECO:0007669"/>
    <property type="project" value="UniProtKB-KW"/>
</dbReference>
<evidence type="ECO:0000313" key="7">
    <source>
        <dbReference type="EMBL" id="KAG5672668.1"/>
    </source>
</evidence>
<name>A0A9J6BS17_POLVA</name>
<evidence type="ECO:0000256" key="2">
    <source>
        <dbReference type="ARBA" id="ARBA00022723"/>
    </source>
</evidence>
<dbReference type="GO" id="GO:0005634">
    <property type="term" value="C:nucleus"/>
    <property type="evidence" value="ECO:0007669"/>
    <property type="project" value="UniProtKB-SubCell"/>
</dbReference>
<comment type="caution">
    <text evidence="7">The sequence shown here is derived from an EMBL/GenBank/DDBJ whole genome shotgun (WGS) entry which is preliminary data.</text>
</comment>
<dbReference type="InterPro" id="IPR051095">
    <property type="entry name" value="Dros_DevTransReg"/>
</dbReference>
<comment type="subcellular location">
    <subcellularLocation>
        <location evidence="1">Nucleus</location>
    </subcellularLocation>
</comment>
<dbReference type="Gene3D" id="3.30.710.10">
    <property type="entry name" value="Potassium Channel Kv1.1, Chain A"/>
    <property type="match status" value="1"/>
</dbReference>
<keyword evidence="4" id="KW-0862">Zinc</keyword>
<dbReference type="EMBL" id="JADBJN010000003">
    <property type="protein sequence ID" value="KAG5672668.1"/>
    <property type="molecule type" value="Genomic_DNA"/>
</dbReference>
<evidence type="ECO:0000256" key="3">
    <source>
        <dbReference type="ARBA" id="ARBA00022771"/>
    </source>
</evidence>
<evidence type="ECO:0000259" key="6">
    <source>
        <dbReference type="PROSITE" id="PS50097"/>
    </source>
</evidence>
<organism evidence="7 8">
    <name type="scientific">Polypedilum vanderplanki</name>
    <name type="common">Sleeping chironomid midge</name>
    <dbReference type="NCBI Taxonomy" id="319348"/>
    <lineage>
        <taxon>Eukaryota</taxon>
        <taxon>Metazoa</taxon>
        <taxon>Ecdysozoa</taxon>
        <taxon>Arthropoda</taxon>
        <taxon>Hexapoda</taxon>
        <taxon>Insecta</taxon>
        <taxon>Pterygota</taxon>
        <taxon>Neoptera</taxon>
        <taxon>Endopterygota</taxon>
        <taxon>Diptera</taxon>
        <taxon>Nematocera</taxon>
        <taxon>Chironomoidea</taxon>
        <taxon>Chironomidae</taxon>
        <taxon>Chironominae</taxon>
        <taxon>Polypedilum</taxon>
        <taxon>Polypedilum</taxon>
    </lineage>
</organism>
<reference evidence="7" key="1">
    <citation type="submission" date="2021-03" db="EMBL/GenBank/DDBJ databases">
        <title>Chromosome level genome of the anhydrobiotic midge Polypedilum vanderplanki.</title>
        <authorList>
            <person name="Yoshida Y."/>
            <person name="Kikawada T."/>
            <person name="Gusev O."/>
        </authorList>
    </citation>
    <scope>NUCLEOTIDE SEQUENCE</scope>
    <source>
        <strain evidence="7">NIAS01</strain>
        <tissue evidence="7">Whole body or cell culture</tissue>
    </source>
</reference>
<gene>
    <name evidence="7" type="ORF">PVAND_002779</name>
</gene>
<dbReference type="SUPFAM" id="SSF54695">
    <property type="entry name" value="POZ domain"/>
    <property type="match status" value="1"/>
</dbReference>
<dbReference type="Gene3D" id="2.20.25.240">
    <property type="match status" value="1"/>
</dbReference>
<sequence>MATEFQINWDNFGTNWINGFQESYSRGEFLDITLAAEGQTIQAHRLVLAACSPFFRKLLLEIPTNQQNPIIYLKDVKMSILQDILYYIYFGKINVKEECLVEFVATAESLDIKGISVEIENIGNDMQEEHLNEQEDNNENVVKTPERTISVTEPKDFGDFELNSNVTEPNTTPTSHKIQIARKRFVGCLPKLKLDGDNVAKKKKLVEVPNGIPIPYKNIAKPNEAIQNNFNIIDQEDKLVLKKQIGYNESLKNLHEPAQFEVTNRGTHKLIHNGFFYFKVNKSKTNQTNWICSNNNIKDIKCHARAITRNENGVEYIIEITKSHNNECKSRKELNNNNM</sequence>
<dbReference type="PANTHER" id="PTHR23110">
    <property type="entry name" value="BTB DOMAIN TRANSCRIPTION FACTOR"/>
    <property type="match status" value="1"/>
</dbReference>
<protein>
    <recommendedName>
        <fullName evidence="6">BTB domain-containing protein</fullName>
    </recommendedName>
</protein>
<dbReference type="InterPro" id="IPR007588">
    <property type="entry name" value="Znf_FLYWCH"/>
</dbReference>
<evidence type="ECO:0000256" key="1">
    <source>
        <dbReference type="ARBA" id="ARBA00004123"/>
    </source>
</evidence>
<keyword evidence="5" id="KW-0539">Nucleus</keyword>
<dbReference type="GO" id="GO:0006357">
    <property type="term" value="P:regulation of transcription by RNA polymerase II"/>
    <property type="evidence" value="ECO:0007669"/>
    <property type="project" value="TreeGrafter"/>
</dbReference>
<proteinExistence type="predicted"/>